<feature type="domain" description="SPOR" evidence="1">
    <location>
        <begin position="239"/>
        <end position="315"/>
    </location>
</feature>
<dbReference type="HOGENOM" id="CLU_061747_0_0_10"/>
<evidence type="ECO:0000259" key="1">
    <source>
        <dbReference type="PROSITE" id="PS51724"/>
    </source>
</evidence>
<dbReference type="InterPro" id="IPR041268">
    <property type="entry name" value="HU-CCDC81_bac_2"/>
</dbReference>
<dbReference type="Pfam" id="PF18175">
    <property type="entry name" value="HU-CCDC81_bac_2"/>
    <property type="match status" value="1"/>
</dbReference>
<dbReference type="InterPro" id="IPR040495">
    <property type="entry name" value="HU-CCDC81_bac_1"/>
</dbReference>
<keyword evidence="3" id="KW-1185">Reference proteome</keyword>
<dbReference type="eggNOG" id="COG3087">
    <property type="taxonomic scope" value="Bacteria"/>
</dbReference>
<gene>
    <name evidence="2" type="ordered locus">Weevi_0913</name>
</gene>
<organism evidence="2 3">
    <name type="scientific">Weeksella virosa (strain ATCC 43766 / DSM 16922 / JCM 21250 / CCUG 30538 / CDC 9751 / IAM 14551 / NBRC 16016 / NCTC 11634 / CL345/78)</name>
    <dbReference type="NCBI Taxonomy" id="865938"/>
    <lineage>
        <taxon>Bacteria</taxon>
        <taxon>Pseudomonadati</taxon>
        <taxon>Bacteroidota</taxon>
        <taxon>Flavobacteriia</taxon>
        <taxon>Flavobacteriales</taxon>
        <taxon>Weeksellaceae</taxon>
        <taxon>Weeksella</taxon>
    </lineage>
</organism>
<dbReference type="Proteomes" id="UP000008641">
    <property type="component" value="Chromosome"/>
</dbReference>
<dbReference type="GO" id="GO:0042834">
    <property type="term" value="F:peptidoglycan binding"/>
    <property type="evidence" value="ECO:0007669"/>
    <property type="project" value="InterPro"/>
</dbReference>
<reference evidence="2 3" key="1">
    <citation type="journal article" date="2011" name="Stand. Genomic Sci.">
        <title>Complete genome sequence of Weeksella virosa type strain (9751).</title>
        <authorList>
            <person name="Lang E."/>
            <person name="Teshima H."/>
            <person name="Lucas S."/>
            <person name="Lapidus A."/>
            <person name="Hammon N."/>
            <person name="Deshpande S."/>
            <person name="Nolan M."/>
            <person name="Cheng J.F."/>
            <person name="Pitluck S."/>
            <person name="Liolios K."/>
            <person name="Pagani I."/>
            <person name="Mikhailova N."/>
            <person name="Ivanova N."/>
            <person name="Mavromatis K."/>
            <person name="Pati A."/>
            <person name="Tapia R."/>
            <person name="Han C."/>
            <person name="Goodwin L."/>
            <person name="Chen A."/>
            <person name="Palaniappan K."/>
            <person name="Land M."/>
            <person name="Hauser L."/>
            <person name="Chang Y.J."/>
            <person name="Jeffries C.D."/>
            <person name="Brambilla E.M."/>
            <person name="Kopitz M."/>
            <person name="Rohde M."/>
            <person name="Goker M."/>
            <person name="Tindall B.J."/>
            <person name="Detter J.C."/>
            <person name="Woyke T."/>
            <person name="Bristow J."/>
            <person name="Eisen J.A."/>
            <person name="Markowitz V."/>
            <person name="Hugenholtz P."/>
            <person name="Klenk H.P."/>
            <person name="Kyrpides N.C."/>
        </authorList>
    </citation>
    <scope>NUCLEOTIDE SEQUENCE [LARGE SCALE GENOMIC DNA]</scope>
    <source>
        <strain evidence="3">ATCC 43766 / DSM 16922 / JCM 21250 / NBRC 16016 / NCTC 11634 / CL345/78</strain>
    </source>
</reference>
<evidence type="ECO:0000313" key="2">
    <source>
        <dbReference type="EMBL" id="ADX67624.1"/>
    </source>
</evidence>
<reference evidence="3" key="2">
    <citation type="journal article" date="2011" name="Stand. Genomic Sci.">
        <title>Complete genome sequence of Weeksella virosa type strain (9751T).</title>
        <authorList>
            <person name="Lang E."/>
            <person name="Teshima H."/>
            <person name="Lucas S."/>
            <person name="Lapidus A."/>
            <person name="Hammon N."/>
            <person name="Deshpande S."/>
            <person name="Nolan M."/>
            <person name="Cheng J."/>
            <person name="Pitluck S."/>
            <person name="Liolios K."/>
            <person name="Pagani I."/>
            <person name="Mikhailova N."/>
            <person name="Ivanova N."/>
            <person name="Mavromatis K."/>
            <person name="Pati A."/>
            <person name="Tapia R."/>
            <person name="Han C."/>
            <person name="Goodwin L."/>
            <person name="Chen A."/>
            <person name="Palaniappan K."/>
            <person name="Land M."/>
            <person name="Hauser L."/>
            <person name="Chang Y."/>
            <person name="Jeffries C."/>
            <person name="Brambilla E."/>
            <person name="Kopitz M."/>
            <person name="Rohde M."/>
            <person name="Goker M."/>
            <person name="Tindall B."/>
            <person name="Detter J."/>
            <person name="Woyke T."/>
            <person name="Bristow J."/>
            <person name="Eisen J."/>
            <person name="Markowitz V."/>
            <person name="Hugenholtz P."/>
            <person name="Klenk H."/>
            <person name="Kyrpides N."/>
        </authorList>
    </citation>
    <scope>NUCLEOTIDE SEQUENCE [LARGE SCALE GENOMIC DNA]</scope>
    <source>
        <strain evidence="3">ATCC 43766 / DSM 16922 / JCM 21250 / NBRC 16016 / NCTC 11634 / CL345/78</strain>
    </source>
</reference>
<dbReference type="Pfam" id="PF18174">
    <property type="entry name" value="HU-CCDC81_bac_1"/>
    <property type="match status" value="1"/>
</dbReference>
<evidence type="ECO:0000313" key="3">
    <source>
        <dbReference type="Proteomes" id="UP000008641"/>
    </source>
</evidence>
<dbReference type="Gene3D" id="3.30.70.1070">
    <property type="entry name" value="Sporulation related repeat"/>
    <property type="match status" value="1"/>
</dbReference>
<proteinExistence type="predicted"/>
<name>F0P1J6_WEEVC</name>
<dbReference type="STRING" id="865938.Weevi_0913"/>
<dbReference type="Pfam" id="PF05036">
    <property type="entry name" value="SPOR"/>
    <property type="match status" value="1"/>
</dbReference>
<dbReference type="AlphaFoldDB" id="F0P1J6"/>
<dbReference type="KEGG" id="wvi:Weevi_0913"/>
<dbReference type="RefSeq" id="WP_013598014.1">
    <property type="nucleotide sequence ID" value="NC_015144.1"/>
</dbReference>
<dbReference type="InterPro" id="IPR036680">
    <property type="entry name" value="SPOR-like_sf"/>
</dbReference>
<protein>
    <submittedName>
        <fullName evidence="2">Sporulation domain-containing protein</fullName>
    </submittedName>
</protein>
<dbReference type="OrthoDB" id="653949at2"/>
<accession>F0P1J6</accession>
<dbReference type="EMBL" id="CP002455">
    <property type="protein sequence ID" value="ADX67624.1"/>
    <property type="molecule type" value="Genomic_DNA"/>
</dbReference>
<dbReference type="PROSITE" id="PS51724">
    <property type="entry name" value="SPOR"/>
    <property type="match status" value="1"/>
</dbReference>
<sequence length="315" mass="35895">MKIEQLIHELLYEHNCVIVPDFGAFITQTYSAKKDKEAQNFLPPSKTVSFNASLQKQDGLLINALMRKQSMSQEKALETIQNQVRFWQEHLQAGKELSLIRLGKLQQNVEGNLVFTPEDTNFLLSSFGLPAVHAPYVLQTEIEKEKPNRYAGLLAAASFLPILIGGFLYFNTPQPVKAFVDEQWSGIVLPMFGKEKVNHKVIHPTEKSIHHLPNIMAEETTLVASNTTKNNETVVVKTKETTGKYQVVAGSYKRLDEAQEAIEKLHKKGFDKAGMVYKKGSFFYVNYMTFETEEGARAYLNWIHEQNKDAWIRKN</sequence>
<dbReference type="InterPro" id="IPR007730">
    <property type="entry name" value="SPOR-like_dom"/>
</dbReference>